<protein>
    <submittedName>
        <fullName evidence="3">YceI family protein</fullName>
    </submittedName>
</protein>
<evidence type="ECO:0000256" key="1">
    <source>
        <dbReference type="ARBA" id="ARBA00008812"/>
    </source>
</evidence>
<dbReference type="EMBL" id="JBHMCG010000046">
    <property type="protein sequence ID" value="MFB9572626.1"/>
    <property type="molecule type" value="Genomic_DNA"/>
</dbReference>
<dbReference type="PANTHER" id="PTHR34406">
    <property type="entry name" value="PROTEIN YCEI"/>
    <property type="match status" value="1"/>
</dbReference>
<evidence type="ECO:0000313" key="4">
    <source>
        <dbReference type="Proteomes" id="UP001589710"/>
    </source>
</evidence>
<proteinExistence type="inferred from homology"/>
<dbReference type="SUPFAM" id="SSF101874">
    <property type="entry name" value="YceI-like"/>
    <property type="match status" value="1"/>
</dbReference>
<dbReference type="RefSeq" id="WP_345517139.1">
    <property type="nucleotide sequence ID" value="NZ_BAAAXD010000044.1"/>
</dbReference>
<name>A0ABV5R676_9ACTN</name>
<dbReference type="InterPro" id="IPR036761">
    <property type="entry name" value="TTHA0802/YceI-like_sf"/>
</dbReference>
<organism evidence="3 4">
    <name type="scientific">Streptomyces yanii</name>
    <dbReference type="NCBI Taxonomy" id="78510"/>
    <lineage>
        <taxon>Bacteria</taxon>
        <taxon>Bacillati</taxon>
        <taxon>Actinomycetota</taxon>
        <taxon>Actinomycetes</taxon>
        <taxon>Kitasatosporales</taxon>
        <taxon>Streptomycetaceae</taxon>
        <taxon>Streptomyces</taxon>
    </lineage>
</organism>
<dbReference type="Pfam" id="PF04264">
    <property type="entry name" value="YceI"/>
    <property type="match status" value="1"/>
</dbReference>
<reference evidence="3 4" key="1">
    <citation type="submission" date="2024-09" db="EMBL/GenBank/DDBJ databases">
        <authorList>
            <person name="Sun Q."/>
            <person name="Mori K."/>
        </authorList>
    </citation>
    <scope>NUCLEOTIDE SEQUENCE [LARGE SCALE GENOMIC DNA]</scope>
    <source>
        <strain evidence="3 4">JCM 3331</strain>
    </source>
</reference>
<evidence type="ECO:0000259" key="2">
    <source>
        <dbReference type="SMART" id="SM00867"/>
    </source>
</evidence>
<dbReference type="SMART" id="SM00867">
    <property type="entry name" value="YceI"/>
    <property type="match status" value="1"/>
</dbReference>
<comment type="similarity">
    <text evidence="1">Belongs to the UPF0312 family.</text>
</comment>
<keyword evidence="4" id="KW-1185">Reference proteome</keyword>
<dbReference type="Gene3D" id="2.40.128.110">
    <property type="entry name" value="Lipid/polyisoprenoid-binding, YceI-like"/>
    <property type="match status" value="1"/>
</dbReference>
<comment type="caution">
    <text evidence="3">The sequence shown here is derived from an EMBL/GenBank/DDBJ whole genome shotgun (WGS) entry which is preliminary data.</text>
</comment>
<accession>A0ABV5R676</accession>
<dbReference type="PANTHER" id="PTHR34406:SF1">
    <property type="entry name" value="PROTEIN YCEI"/>
    <property type="match status" value="1"/>
</dbReference>
<dbReference type="InterPro" id="IPR007372">
    <property type="entry name" value="Lipid/polyisoprenoid-bd_YceI"/>
</dbReference>
<feature type="domain" description="Lipid/polyisoprenoid-binding YceI-like" evidence="2">
    <location>
        <begin position="31"/>
        <end position="189"/>
    </location>
</feature>
<gene>
    <name evidence="3" type="ORF">ACFFTL_09890</name>
</gene>
<evidence type="ECO:0000313" key="3">
    <source>
        <dbReference type="EMBL" id="MFB9572626.1"/>
    </source>
</evidence>
<sequence length="193" mass="20482">MLNATVYLESSDLMTNPAETTRSTESAATGSWTLDQDATTVALRHKTMWGLVNVKGAFTDVTGEGEVDADGSARGSVTLDATSLDTGHAKRDAHLRSADFFDTDRYPTLVFTADSATPDARGNVEVAGRLTVHGTTRPLTFSARTTESTATAVTLTAEIDVDRADFGLTWNKGGMIKGPATLSLTVRFVHVPA</sequence>
<dbReference type="Proteomes" id="UP001589710">
    <property type="component" value="Unassembled WGS sequence"/>
</dbReference>